<keyword evidence="1" id="KW-1133">Transmembrane helix</keyword>
<accession>A0ABP3B7L5</accession>
<feature type="transmembrane region" description="Helical" evidence="1">
    <location>
        <begin position="342"/>
        <end position="363"/>
    </location>
</feature>
<keyword evidence="1" id="KW-0812">Transmembrane</keyword>
<dbReference type="EMBL" id="ARZX01000012">
    <property type="protein sequence ID" value="EWH13337.1"/>
    <property type="molecule type" value="Genomic_DNA"/>
</dbReference>
<protein>
    <recommendedName>
        <fullName evidence="4">DNA helicase PriA</fullName>
    </recommendedName>
</protein>
<sequence>MVIFMEELKQSEQKKSCANCGAELKYKPGSQQLSCGYCGYEEFIEQAKSSFEELELEHYLKAVGDNAYTETIELLHCKNCGANQHIEENYKSLHCVYCSEPLITEDIEKEGWILPSAVVPFQIDTKKARSIFKNWVNGIWFAPNKLKKAALDPEGIRGLYMPHWTFDANMTADYIGKRGEYYYVTKTYKTKNGTSTRQERRTRWYPASGTVNGFVDDILINASEKKQREVPSKVAFWNLKELKPYNSSFLAGFVTEKYTISLKEGHHQSFAKAKQIAHNWIRSDIGGDTQQISSTDIKLKDETFKHILLPIYISAYNYNGKEYRFYVNGQTGKISGTRPYSFWKIFFLILFIVLVIALFILFAQ</sequence>
<dbReference type="Proteomes" id="UP000019275">
    <property type="component" value="Unassembled WGS sequence"/>
</dbReference>
<proteinExistence type="predicted"/>
<dbReference type="PANTHER" id="PTHR37826">
    <property type="entry name" value="FLOTILLIN BAND_7_5 DOMAIN PROTEIN"/>
    <property type="match status" value="1"/>
</dbReference>
<evidence type="ECO:0000313" key="2">
    <source>
        <dbReference type="EMBL" id="EWH13337.1"/>
    </source>
</evidence>
<reference evidence="2 3" key="1">
    <citation type="journal article" date="2014" name="Genome Announc.">
        <title>Draft Genome Sequence of the Carrageenan-Degrading Bacterium Cellulophaga sp. Strain KL-A, Isolated from Decaying Marine Algae.</title>
        <authorList>
            <person name="Shan D."/>
            <person name="Ying J."/>
            <person name="Li X."/>
            <person name="Gao Z."/>
            <person name="Wei G."/>
            <person name="Shao Z."/>
        </authorList>
    </citation>
    <scope>NUCLEOTIDE SEQUENCE [LARGE SCALE GENOMIC DNA]</scope>
    <source>
        <strain evidence="2 3">KL-A</strain>
    </source>
</reference>
<evidence type="ECO:0000313" key="3">
    <source>
        <dbReference type="Proteomes" id="UP000019275"/>
    </source>
</evidence>
<name>A0ABP3B7L5_9FLAO</name>
<gene>
    <name evidence="2" type="ORF">KLA_10448</name>
</gene>
<evidence type="ECO:0008006" key="4">
    <source>
        <dbReference type="Google" id="ProtNLM"/>
    </source>
</evidence>
<keyword evidence="3" id="KW-1185">Reference proteome</keyword>
<keyword evidence="1" id="KW-0472">Membrane</keyword>
<evidence type="ECO:0000256" key="1">
    <source>
        <dbReference type="SAM" id="Phobius"/>
    </source>
</evidence>
<comment type="caution">
    <text evidence="2">The sequence shown here is derived from an EMBL/GenBank/DDBJ whole genome shotgun (WGS) entry which is preliminary data.</text>
</comment>
<dbReference type="PANTHER" id="PTHR37826:SF3">
    <property type="entry name" value="J DOMAIN-CONTAINING PROTEIN"/>
    <property type="match status" value="1"/>
</dbReference>
<organism evidence="2 3">
    <name type="scientific">Cellulophaga geojensis KL-A</name>
    <dbReference type="NCBI Taxonomy" id="1328323"/>
    <lineage>
        <taxon>Bacteria</taxon>
        <taxon>Pseudomonadati</taxon>
        <taxon>Bacteroidota</taxon>
        <taxon>Flavobacteriia</taxon>
        <taxon>Flavobacteriales</taxon>
        <taxon>Flavobacteriaceae</taxon>
        <taxon>Cellulophaga</taxon>
    </lineage>
</organism>